<dbReference type="EMBL" id="CP093362">
    <property type="protein sequence ID" value="UQS85030.1"/>
    <property type="molecule type" value="Genomic_DNA"/>
</dbReference>
<keyword evidence="4" id="KW-0312">Gluconeogenesis</keyword>
<feature type="site" description="Transition state stabilizer" evidence="4">
    <location>
        <position position="176"/>
    </location>
</feature>
<feature type="active site" description="Proton donor/acceptor" evidence="4">
    <location>
        <position position="87"/>
    </location>
</feature>
<name>A0ABY4PH96_9LACO</name>
<evidence type="ECO:0000256" key="5">
    <source>
        <dbReference type="RuleBase" id="RU004512"/>
    </source>
</evidence>
<sequence length="222" mass="25857">MAYLVLMRHGESQANRDNIFTGWNDVPLTNKGIEQAHKAGKFIKNLDINFTDVHTSVLMRAIDTAHIVLKEINQEYINEHKTWHLNERHYGALRGQKKINIKKKYGEKQFKLWRRSFDSIPPLLDYPDDDLRYSRIGIKEPRGESLKMAYIRILNYWIDQIAPKLLDGHNQLLVAHGSTLRALVKYLDNISDQDIDKVEIPNGEPIIYKLDDNLNVISKIIK</sequence>
<dbReference type="SUPFAM" id="SSF53254">
    <property type="entry name" value="Phosphoglycerate mutase-like"/>
    <property type="match status" value="1"/>
</dbReference>
<evidence type="ECO:0000256" key="3">
    <source>
        <dbReference type="ARBA" id="ARBA00023235"/>
    </source>
</evidence>
<dbReference type="InterPro" id="IPR005952">
    <property type="entry name" value="Phosphogly_mut1"/>
</dbReference>
<keyword evidence="3 4" id="KW-0413">Isomerase</keyword>
<dbReference type="PANTHER" id="PTHR11931">
    <property type="entry name" value="PHOSPHOGLYCERATE MUTASE"/>
    <property type="match status" value="1"/>
</dbReference>
<dbReference type="CDD" id="cd07067">
    <property type="entry name" value="HP_PGM_like"/>
    <property type="match status" value="1"/>
</dbReference>
<dbReference type="InterPro" id="IPR029033">
    <property type="entry name" value="His_PPase_superfam"/>
</dbReference>
<dbReference type="InterPro" id="IPR001345">
    <property type="entry name" value="PG/BPGM_mutase_AS"/>
</dbReference>
<evidence type="ECO:0000313" key="7">
    <source>
        <dbReference type="Proteomes" id="UP000831859"/>
    </source>
</evidence>
<feature type="binding site" evidence="4">
    <location>
        <begin position="8"/>
        <end position="15"/>
    </location>
    <ligand>
        <name>substrate</name>
    </ligand>
</feature>
<dbReference type="PROSITE" id="PS00175">
    <property type="entry name" value="PG_MUTASE"/>
    <property type="match status" value="1"/>
</dbReference>
<dbReference type="HAMAP" id="MF_01039">
    <property type="entry name" value="PGAM_GpmA"/>
    <property type="match status" value="1"/>
</dbReference>
<keyword evidence="2 4" id="KW-0324">Glycolysis</keyword>
<keyword evidence="7" id="KW-1185">Reference proteome</keyword>
<feature type="binding site" evidence="4">
    <location>
        <begin position="21"/>
        <end position="22"/>
    </location>
    <ligand>
        <name>substrate</name>
    </ligand>
</feature>
<dbReference type="GO" id="GO:0004619">
    <property type="term" value="F:phosphoglycerate mutase activity"/>
    <property type="evidence" value="ECO:0007669"/>
    <property type="project" value="UniProtKB-EC"/>
</dbReference>
<evidence type="ECO:0000256" key="4">
    <source>
        <dbReference type="HAMAP-Rule" id="MF_01039"/>
    </source>
</evidence>
<comment type="function">
    <text evidence="4 5">Catalyzes the interconversion of 2-phosphoglycerate and 3-phosphoglycerate.</text>
</comment>
<comment type="caution">
    <text evidence="4">Lacks conserved residue(s) required for the propagation of feature annotation.</text>
</comment>
<feature type="binding site" evidence="4">
    <location>
        <begin position="114"/>
        <end position="115"/>
    </location>
    <ligand>
        <name>substrate</name>
    </ligand>
</feature>
<dbReference type="NCBIfam" id="TIGR01258">
    <property type="entry name" value="pgm_1"/>
    <property type="match status" value="1"/>
</dbReference>
<proteinExistence type="inferred from homology"/>
<dbReference type="Pfam" id="PF00300">
    <property type="entry name" value="His_Phos_1"/>
    <property type="match status" value="1"/>
</dbReference>
<dbReference type="InterPro" id="IPR013078">
    <property type="entry name" value="His_Pase_superF_clade-1"/>
</dbReference>
<organism evidence="6 7">
    <name type="scientific">Apilactobacillus apisilvae</name>
    <dbReference type="NCBI Taxonomy" id="2923364"/>
    <lineage>
        <taxon>Bacteria</taxon>
        <taxon>Bacillati</taxon>
        <taxon>Bacillota</taxon>
        <taxon>Bacilli</taxon>
        <taxon>Lactobacillales</taxon>
        <taxon>Lactobacillaceae</taxon>
        <taxon>Apilactobacillus</taxon>
    </lineage>
</organism>
<comment type="catalytic activity">
    <reaction evidence="4 5">
        <text>(2R)-2-phosphoglycerate = (2R)-3-phosphoglycerate</text>
        <dbReference type="Rhea" id="RHEA:15901"/>
        <dbReference type="ChEBI" id="CHEBI:58272"/>
        <dbReference type="ChEBI" id="CHEBI:58289"/>
        <dbReference type="EC" id="5.4.2.11"/>
    </reaction>
</comment>
<evidence type="ECO:0000313" key="6">
    <source>
        <dbReference type="EMBL" id="UQS85030.1"/>
    </source>
</evidence>
<dbReference type="EC" id="5.4.2.11" evidence="4 5"/>
<dbReference type="SMART" id="SM00855">
    <property type="entry name" value="PGAM"/>
    <property type="match status" value="1"/>
</dbReference>
<reference evidence="6 7" key="1">
    <citation type="journal article" date="2022" name="Int. J. Syst. Evol. Microbiol.">
        <title>Apilactobacillus apisilvae sp. nov., Nicolia spurrieriana gen. nov. sp. nov., Bombilactobacillus folatiphilus sp. nov. and Bombilactobacillus thymidiniphilus sp. nov., four new lactic acid bacterial isolates from stingless bees Tetragonula carbonaria and Austroplebeia australis.</title>
        <authorList>
            <person name="Oliphant S.A."/>
            <person name="Watson-Haigh N.S."/>
            <person name="Sumby K.M."/>
            <person name="Gardner J."/>
            <person name="Groom S."/>
            <person name="Jiranek V."/>
        </authorList>
    </citation>
    <scope>NUCLEOTIDE SEQUENCE [LARGE SCALE GENOMIC DNA]</scope>
    <source>
        <strain evidence="6 7">SG5_A10</strain>
    </source>
</reference>
<feature type="binding site" evidence="4">
    <location>
        <begin position="87"/>
        <end position="90"/>
    </location>
    <ligand>
        <name>substrate</name>
    </ligand>
</feature>
<dbReference type="Gene3D" id="3.40.50.1240">
    <property type="entry name" value="Phosphoglycerate mutase-like"/>
    <property type="match status" value="1"/>
</dbReference>
<evidence type="ECO:0000256" key="1">
    <source>
        <dbReference type="ARBA" id="ARBA00006717"/>
    </source>
</evidence>
<protein>
    <recommendedName>
        <fullName evidence="4 5">2,3-bisphosphoglycerate-dependent phosphoglycerate mutase</fullName>
        <shortName evidence="4">BPG-dependent PGAM</shortName>
        <shortName evidence="4">PGAM</shortName>
        <shortName evidence="4">Phosphoglyceromutase</shortName>
        <shortName evidence="4">dPGM</shortName>
        <ecNumber evidence="4 5">5.4.2.11</ecNumber>
    </recommendedName>
</protein>
<dbReference type="RefSeq" id="WP_249511009.1">
    <property type="nucleotide sequence ID" value="NZ_CP093362.1"/>
</dbReference>
<evidence type="ECO:0000256" key="2">
    <source>
        <dbReference type="ARBA" id="ARBA00023152"/>
    </source>
</evidence>
<feature type="binding site" evidence="4">
    <location>
        <position position="60"/>
    </location>
    <ligand>
        <name>substrate</name>
    </ligand>
</feature>
<feature type="binding site" evidence="4">
    <location>
        <position position="98"/>
    </location>
    <ligand>
        <name>substrate</name>
    </ligand>
</feature>
<comment type="similarity">
    <text evidence="1 4">Belongs to the phosphoglycerate mutase family. BPG-dependent PGAM subfamily.</text>
</comment>
<comment type="pathway">
    <text evidence="4 5">Carbohydrate degradation; glycolysis; pyruvate from D-glyceraldehyde 3-phosphate: step 3/5.</text>
</comment>
<gene>
    <name evidence="4" type="primary">gpmA</name>
    <name evidence="6" type="ORF">MOO46_00015</name>
</gene>
<feature type="active site" description="Tele-phosphohistidine intermediate" evidence="4">
    <location>
        <position position="9"/>
    </location>
</feature>
<accession>A0ABY4PH96</accession>
<dbReference type="Proteomes" id="UP000831859">
    <property type="component" value="Chromosome"/>
</dbReference>
<dbReference type="PIRSF" id="PIRSF000709">
    <property type="entry name" value="6PFK_2-Ptase"/>
    <property type="match status" value="1"/>
</dbReference>